<keyword evidence="2" id="KW-1185">Reference proteome</keyword>
<gene>
    <name evidence="1" type="ORF">C1645_839633</name>
</gene>
<dbReference type="Proteomes" id="UP000265703">
    <property type="component" value="Unassembled WGS sequence"/>
</dbReference>
<reference evidence="1 2" key="1">
    <citation type="submission" date="2018-06" db="EMBL/GenBank/DDBJ databases">
        <title>Comparative genomics reveals the genomic features of Rhizophagus irregularis, R. cerebriforme, R. diaphanum and Gigaspora rosea, and their symbiotic lifestyle signature.</title>
        <authorList>
            <person name="Morin E."/>
            <person name="San Clemente H."/>
            <person name="Chen E.C.H."/>
            <person name="De La Providencia I."/>
            <person name="Hainaut M."/>
            <person name="Kuo A."/>
            <person name="Kohler A."/>
            <person name="Murat C."/>
            <person name="Tang N."/>
            <person name="Roy S."/>
            <person name="Loubradou J."/>
            <person name="Henrissat B."/>
            <person name="Grigoriev I.V."/>
            <person name="Corradi N."/>
            <person name="Roux C."/>
            <person name="Martin F.M."/>
        </authorList>
    </citation>
    <scope>NUCLEOTIDE SEQUENCE [LARGE SCALE GENOMIC DNA]</scope>
    <source>
        <strain evidence="1 2">DAOM 227022</strain>
    </source>
</reference>
<accession>A0A397SB11</accession>
<organism evidence="1 2">
    <name type="scientific">Glomus cerebriforme</name>
    <dbReference type="NCBI Taxonomy" id="658196"/>
    <lineage>
        <taxon>Eukaryota</taxon>
        <taxon>Fungi</taxon>
        <taxon>Fungi incertae sedis</taxon>
        <taxon>Mucoromycota</taxon>
        <taxon>Glomeromycotina</taxon>
        <taxon>Glomeromycetes</taxon>
        <taxon>Glomerales</taxon>
        <taxon>Glomeraceae</taxon>
        <taxon>Glomus</taxon>
    </lineage>
</organism>
<dbReference type="AlphaFoldDB" id="A0A397SB11"/>
<comment type="caution">
    <text evidence="1">The sequence shown here is derived from an EMBL/GenBank/DDBJ whole genome shotgun (WGS) entry which is preliminary data.</text>
</comment>
<dbReference type="EMBL" id="QKYT01001096">
    <property type="protein sequence ID" value="RIA79921.1"/>
    <property type="molecule type" value="Genomic_DNA"/>
</dbReference>
<evidence type="ECO:0000313" key="2">
    <source>
        <dbReference type="Proteomes" id="UP000265703"/>
    </source>
</evidence>
<evidence type="ECO:0000313" key="1">
    <source>
        <dbReference type="EMBL" id="RIA79921.1"/>
    </source>
</evidence>
<sequence>MELYHILKYQRDFSNNLRRLKERPPENACFKVNRFWCSIAVPILWTTLLDNNIELPLSTFSNKLLFNYLSFLSQISLYDIGYMIKINEKDLLVQEIYKLFIKNCNNIKEFSWIKEKPLFQYPGTSSLFSQPCSLEIHLHFVNSSSLFGMAQI</sequence>
<name>A0A397SB11_9GLOM</name>
<protein>
    <submittedName>
        <fullName evidence="1">Uncharacterized protein</fullName>
    </submittedName>
</protein>
<dbReference type="OrthoDB" id="2349664at2759"/>
<proteinExistence type="predicted"/>